<evidence type="ECO:0000256" key="1">
    <source>
        <dbReference type="ARBA" id="ARBA00022737"/>
    </source>
</evidence>
<dbReference type="InterPro" id="IPR002110">
    <property type="entry name" value="Ankyrin_rpt"/>
</dbReference>
<feature type="compositionally biased region" description="Polar residues" evidence="4">
    <location>
        <begin position="121"/>
        <end position="134"/>
    </location>
</feature>
<feature type="repeat" description="ANK" evidence="3">
    <location>
        <begin position="844"/>
        <end position="866"/>
    </location>
</feature>
<dbReference type="Pfam" id="PF12796">
    <property type="entry name" value="Ank_2"/>
    <property type="match status" value="7"/>
</dbReference>
<dbReference type="Gene3D" id="1.25.40.20">
    <property type="entry name" value="Ankyrin repeat-containing domain"/>
    <property type="match status" value="9"/>
</dbReference>
<dbReference type="OrthoDB" id="303876at2759"/>
<dbReference type="SMART" id="SM00248">
    <property type="entry name" value="ANK"/>
    <property type="match status" value="35"/>
</dbReference>
<reference evidence="5" key="1">
    <citation type="submission" date="2017-05" db="UniProtKB">
        <authorList>
            <consortium name="EnsemblMetazoa"/>
        </authorList>
    </citation>
    <scope>IDENTIFICATION</scope>
</reference>
<feature type="repeat" description="ANK" evidence="3">
    <location>
        <begin position="2071"/>
        <end position="2104"/>
    </location>
</feature>
<dbReference type="SUPFAM" id="SSF48403">
    <property type="entry name" value="Ankyrin repeat"/>
    <property type="match status" value="6"/>
</dbReference>
<accession>A0A1X7TNE2</accession>
<dbReference type="PROSITE" id="PS50297">
    <property type="entry name" value="ANK_REP_REGION"/>
    <property type="match status" value="3"/>
</dbReference>
<feature type="repeat" description="ANK" evidence="3">
    <location>
        <begin position="1970"/>
        <end position="2002"/>
    </location>
</feature>
<dbReference type="InParanoid" id="A0A1X7TNE2"/>
<dbReference type="InterPro" id="IPR036770">
    <property type="entry name" value="Ankyrin_rpt-contain_sf"/>
</dbReference>
<feature type="repeat" description="ANK" evidence="3">
    <location>
        <begin position="1212"/>
        <end position="1236"/>
    </location>
</feature>
<feature type="region of interest" description="Disordered" evidence="4">
    <location>
        <begin position="121"/>
        <end position="144"/>
    </location>
</feature>
<name>A0A1X7TNE2_AMPQE</name>
<feature type="repeat" description="ANK" evidence="3">
    <location>
        <begin position="743"/>
        <end position="775"/>
    </location>
</feature>
<evidence type="ECO:0000256" key="3">
    <source>
        <dbReference type="PROSITE-ProRule" id="PRU00023"/>
    </source>
</evidence>
<evidence type="ECO:0000313" key="5">
    <source>
        <dbReference type="EnsemblMetazoa" id="Aqu2.1.16189_001"/>
    </source>
</evidence>
<protein>
    <submittedName>
        <fullName evidence="5">Uncharacterized protein</fullName>
    </submittedName>
</protein>
<proteinExistence type="predicted"/>
<dbReference type="EnsemblMetazoa" id="Aqu2.1.16189_001">
    <property type="protein sequence ID" value="Aqu2.1.16189_001"/>
    <property type="gene ID" value="Aqu2.1.16189"/>
</dbReference>
<feature type="repeat" description="ANK" evidence="3">
    <location>
        <begin position="1246"/>
        <end position="1278"/>
    </location>
</feature>
<evidence type="ECO:0000256" key="4">
    <source>
        <dbReference type="SAM" id="MobiDB-lite"/>
    </source>
</evidence>
<dbReference type="PANTHER" id="PTHR24198:SF165">
    <property type="entry name" value="ANKYRIN REPEAT-CONTAINING PROTEIN-RELATED"/>
    <property type="match status" value="1"/>
</dbReference>
<dbReference type="PANTHER" id="PTHR24198">
    <property type="entry name" value="ANKYRIN REPEAT AND PROTEIN KINASE DOMAIN-CONTAINING PROTEIN"/>
    <property type="match status" value="1"/>
</dbReference>
<keyword evidence="1" id="KW-0677">Repeat</keyword>
<evidence type="ECO:0000256" key="2">
    <source>
        <dbReference type="ARBA" id="ARBA00023043"/>
    </source>
</evidence>
<organism evidence="5">
    <name type="scientific">Amphimedon queenslandica</name>
    <name type="common">Sponge</name>
    <dbReference type="NCBI Taxonomy" id="400682"/>
    <lineage>
        <taxon>Eukaryota</taxon>
        <taxon>Metazoa</taxon>
        <taxon>Porifera</taxon>
        <taxon>Demospongiae</taxon>
        <taxon>Heteroscleromorpha</taxon>
        <taxon>Haplosclerida</taxon>
        <taxon>Niphatidae</taxon>
        <taxon>Amphimedon</taxon>
    </lineage>
</organism>
<dbReference type="PROSITE" id="PS50088">
    <property type="entry name" value="ANK_REPEAT"/>
    <property type="match status" value="6"/>
</dbReference>
<keyword evidence="2 3" id="KW-0040">ANK repeat</keyword>
<dbReference type="Pfam" id="PF13637">
    <property type="entry name" value="Ank_4"/>
    <property type="match status" value="1"/>
</dbReference>
<sequence>MSTKPEELKRAFDRELNISDFRLVWEKAGVISGRWDSVAIMLGISYKKLYEIESETKTARGCLQKVFDCWLSRNYDYKSHGVPTLKMLCNSIKSNSGGADPALADEIAKEYTIKLTSSGEATTSPVHASSSKEATPTVELPVPTSPQAESSVVYVKKKSIEYLPENLTRMIGDLKEVFLDNMYHTEKSFCSIDVSEVIGFIQHYTSLLLSPRFQKYKVIEPMKNEFEHIKTMKQLFRVLEKYISWFNFELVIKLVNTFITDEGGLQRKWSTYREKLKDYFKNNNTKAVQIADSIEFGLSDVPGTKVMIAKVARDDYTLNDLYFFHKLIADALEVPQYKFYFCTIDDGCMELKYSIPDFLYSVLFPLTNQQFHSLAEIGIIKITFHEYVHEMKQLPENELKKLHDSPIDIYDPLWYENTSTPLNEACWRGLKDEVQRLIDKTGLQERGKNGWSPPLAASYGGHIDVLCLLIDVYHCDPSQGDDDGVISLHMASYKGHLNIAQYLVNECHVDPDIADSSGNTGLLYSALGGHVDLVIMFLKKKCNVSQVNREGSTLSLLACKSGQVALVDQLKQYGIFSEDDIDFNGCGIVHYCAMSDSVELLEYLYNNHKSELFQKRDHFGATPLHIACQYASSGFIMKMVNIFGYKVLLEADYNGRSSLHYLCSGLVDKYCITEVYNKLTAPCDIPLLMEIDTLNAHDKENFQKYISLNINVTKQHKRVSLLSTLLKKTSIINNFNINSITATGQSLVHLACTSGSILLVKVLEEYGINTSSLDYEGQSAVHYAALSGSPTLLSYTVSEYRLNASQPDYKGVVPLALACMSGSINAVEYIMNTTDIDINITCNEGRTPLHYSCRHGNVDLSEYLIEVQDSDINITDNNKRNALTHSAKSGNMKLVQYLINNHQLPLTSLALLQAVYSAKLSLIKLLVNEYKLDPRVKDGEGKQAVHCAGYVGTIDVLEYLVKDCGCDLDRVGGGYNCNVFHSSTSSGHFSFIKYIINNYPQYSSLLHSINDIDTLPIHAACGSGVIQLVTFLIDVMKCDVTNEDKDGYDCVTRACSSGNLDLLKLLIKQYNLNPRIFGKASSPEAAVAYGYVHILEWLRQEYHINVASFKNGLLPFYAAQYNNLYCLKHLLNNYSFDINTTDDTQSTLLHIACQKGHVAIVLYLTSLPQCDVSAKTSNGSTVLHLSCKSRSLPILKHLVEEHQFDLTIKDYNGMAPVHVACEEGSLSIVKYIIDHSPLSLDMTDSFGRTPLLIAAFSKNLPIIRYLNSKNCNISILDDKGFNVIHISAKGGSLDILRFFVDGRYCNPDITDASGRTPLYLNSGGADPALADEIAKEFNLISSGEATTSPVHISSSKEATPTVELPVPTSPQSESSVVYLKKKSIEYSPKNTMTRLIDDLQEVYLDNMYHTEKSFRSIDVSEVIDFVQHYIVLLLSPRFRKSQIIDSIEKEFEHIKTMKQLFKALEKYVSWFNFELVVKLVNTFITDERDLQRKWSTYREKLKDYFKNNNTSAVQIADSIEFGLSDVPGTKVMIAKVARDDYTLNDLYFFHKLIADALEVPQYKFYFCTIDDGCMEIKYSIPDFLYSVLFPLTNQQCHSLAEIGIIKITFHKFVHEMKQFPENELKKLHDSPIDIYDPLWYENTSTPLNEACWRGLKDEVQRLIDKTGLQERGKNGWSPPLAASYGGHIDVLCLLIDVYHCDPSQGDDDGVISLHMASYKGHLNIAQYLVNECHVDPDIADSSGNTGLLYSALGGHVDLVIMFLKKKCNVSQVNREGSTLSLLACKSGEVALVDQLKQFGIFSEDDIDFSGCGIVHYCAMSDSVELLEYLYNNDKSELFQKGNHFGATPLHIACQYSSSSFIMKRVNIFGYKVLLEADYSGRSSLHYLCSGLVDKYCITEVYNKLTAPCDIPLLRQSTTFNMEASVNRHKYLSLIINVTKQHKRVSLLSTLLKNSKTSVINNFNINSITATGQSLVHLACTSGSILLVKVLEEYGINTSSLDYEGRSAVHYAALSGSPTLLSYTVSEYSLNASQPDYKGVVPLALACMSGSINAVEYIMNTTDTDINITCNEGRTPLHYSCRHGNVDLSQYFIEVQDSDINITDNKKWNALAHSAWSVNEYELDPQVKDGNGKKAVHYAAEVGAIDVSDLLHSTNDNDALPIHYACASGVVQLVTFLIDVMKCDVTTENRISYTCVTEACES</sequence>